<proteinExistence type="predicted"/>
<dbReference type="AlphaFoldDB" id="A0A6A6SW49"/>
<dbReference type="Proteomes" id="UP000799324">
    <property type="component" value="Unassembled WGS sequence"/>
</dbReference>
<gene>
    <name evidence="1" type="ORF">K491DRAFT_681842</name>
</gene>
<dbReference type="EMBL" id="MU004416">
    <property type="protein sequence ID" value="KAF2651832.1"/>
    <property type="molecule type" value="Genomic_DNA"/>
</dbReference>
<evidence type="ECO:0000313" key="2">
    <source>
        <dbReference type="Proteomes" id="UP000799324"/>
    </source>
</evidence>
<organism evidence="1 2">
    <name type="scientific">Lophiostoma macrostomum CBS 122681</name>
    <dbReference type="NCBI Taxonomy" id="1314788"/>
    <lineage>
        <taxon>Eukaryota</taxon>
        <taxon>Fungi</taxon>
        <taxon>Dikarya</taxon>
        <taxon>Ascomycota</taxon>
        <taxon>Pezizomycotina</taxon>
        <taxon>Dothideomycetes</taxon>
        <taxon>Pleosporomycetidae</taxon>
        <taxon>Pleosporales</taxon>
        <taxon>Lophiostomataceae</taxon>
        <taxon>Lophiostoma</taxon>
    </lineage>
</organism>
<evidence type="ECO:0000313" key="1">
    <source>
        <dbReference type="EMBL" id="KAF2651832.1"/>
    </source>
</evidence>
<reference evidence="1" key="1">
    <citation type="journal article" date="2020" name="Stud. Mycol.">
        <title>101 Dothideomycetes genomes: a test case for predicting lifestyles and emergence of pathogens.</title>
        <authorList>
            <person name="Haridas S."/>
            <person name="Albert R."/>
            <person name="Binder M."/>
            <person name="Bloem J."/>
            <person name="Labutti K."/>
            <person name="Salamov A."/>
            <person name="Andreopoulos B."/>
            <person name="Baker S."/>
            <person name="Barry K."/>
            <person name="Bills G."/>
            <person name="Bluhm B."/>
            <person name="Cannon C."/>
            <person name="Castanera R."/>
            <person name="Culley D."/>
            <person name="Daum C."/>
            <person name="Ezra D."/>
            <person name="Gonzalez J."/>
            <person name="Henrissat B."/>
            <person name="Kuo A."/>
            <person name="Liang C."/>
            <person name="Lipzen A."/>
            <person name="Lutzoni F."/>
            <person name="Magnuson J."/>
            <person name="Mondo S."/>
            <person name="Nolan M."/>
            <person name="Ohm R."/>
            <person name="Pangilinan J."/>
            <person name="Park H.-J."/>
            <person name="Ramirez L."/>
            <person name="Alfaro M."/>
            <person name="Sun H."/>
            <person name="Tritt A."/>
            <person name="Yoshinaga Y."/>
            <person name="Zwiers L.-H."/>
            <person name="Turgeon B."/>
            <person name="Goodwin S."/>
            <person name="Spatafora J."/>
            <person name="Crous P."/>
            <person name="Grigoriev I."/>
        </authorList>
    </citation>
    <scope>NUCLEOTIDE SEQUENCE</scope>
    <source>
        <strain evidence="1">CBS 122681</strain>
    </source>
</reference>
<sequence length="297" mass="33719">MSRPTSLFLALPRELRDDIYHYILNEGVYTFEEEGWYYTLEYGPRDPYQVLSPAKLAVWLLVSKQVMAEGFSKLHGQAVCTRLSAPLRHFPGASKFGSIASIRKINLSPDLCNNFNQLGVSCSHRATQCTWDHLTNSEICRSHILTPIELAYTLGRLGEHFRIRGSQLNDLTLTLRLPDAKDVLCPGKPSIEEHFVGLFGLSNFDFRLGCVHIVLQERRDSSIPTDVAKAIAAIYAKIDREVERVAKLIVCGDSEAKTGCTVRTWVVQRTSSMYRGRVKVNLTEYDWHLECRRDGRI</sequence>
<protein>
    <submittedName>
        <fullName evidence="1">Uncharacterized protein</fullName>
    </submittedName>
</protein>
<name>A0A6A6SW49_9PLEO</name>
<keyword evidence="2" id="KW-1185">Reference proteome</keyword>
<accession>A0A6A6SW49</accession>
<dbReference type="OrthoDB" id="3799620at2759"/>